<dbReference type="InterPro" id="IPR011460">
    <property type="entry name" value="Lcl_C"/>
</dbReference>
<dbReference type="AlphaFoldDB" id="A0A1D8NVZ5"/>
<evidence type="ECO:0008006" key="5">
    <source>
        <dbReference type="Google" id="ProtNLM"/>
    </source>
</evidence>
<reference evidence="3 4" key="1">
    <citation type="submission" date="2016-10" db="EMBL/GenBank/DDBJ databases">
        <title>Hydorgenophaga sp. LPB0072 isolated from gastropod.</title>
        <authorList>
            <person name="Kim E."/>
            <person name="Yi H."/>
        </authorList>
    </citation>
    <scope>NUCLEOTIDE SEQUENCE [LARGE SCALE GENOMIC DNA]</scope>
    <source>
        <strain evidence="3 4">LPB0072</strain>
    </source>
</reference>
<dbReference type="PANTHER" id="PTHR35812:SF1">
    <property type="entry name" value="LIPOPROTEIN"/>
    <property type="match status" value="1"/>
</dbReference>
<evidence type="ECO:0000313" key="3">
    <source>
        <dbReference type="EMBL" id="AOW13278.1"/>
    </source>
</evidence>
<protein>
    <recommendedName>
        <fullName evidence="5">DUF1566 domain-containing protein</fullName>
    </recommendedName>
</protein>
<accession>A0A1D8NVZ5</accession>
<dbReference type="InterPro" id="IPR043708">
    <property type="entry name" value="DUF5648"/>
</dbReference>
<feature type="domain" description="DUF5648" evidence="2">
    <location>
        <begin position="164"/>
        <end position="307"/>
    </location>
</feature>
<dbReference type="KEGG" id="hyl:LPB072_10865"/>
<dbReference type="PANTHER" id="PTHR35812">
    <property type="entry name" value="LIPOPROTEIN"/>
    <property type="match status" value="1"/>
</dbReference>
<organism evidence="3 4">
    <name type="scientific">Hydrogenophaga crassostreae</name>
    <dbReference type="NCBI Taxonomy" id="1763535"/>
    <lineage>
        <taxon>Bacteria</taxon>
        <taxon>Pseudomonadati</taxon>
        <taxon>Pseudomonadota</taxon>
        <taxon>Betaproteobacteria</taxon>
        <taxon>Burkholderiales</taxon>
        <taxon>Comamonadaceae</taxon>
        <taxon>Hydrogenophaga</taxon>
    </lineage>
</organism>
<dbReference type="Pfam" id="PF07603">
    <property type="entry name" value="Lcl_C"/>
    <property type="match status" value="2"/>
</dbReference>
<dbReference type="STRING" id="1763535.LPB072_10865"/>
<name>A0A1D8NVZ5_9BURK</name>
<evidence type="ECO:0000259" key="1">
    <source>
        <dbReference type="Pfam" id="PF07603"/>
    </source>
</evidence>
<proteinExistence type="predicted"/>
<evidence type="ECO:0000259" key="2">
    <source>
        <dbReference type="Pfam" id="PF18885"/>
    </source>
</evidence>
<feature type="domain" description="Lcl C-terminal" evidence="1">
    <location>
        <begin position="372"/>
        <end position="493"/>
    </location>
</feature>
<dbReference type="EMBL" id="CP017476">
    <property type="protein sequence ID" value="AOW13278.1"/>
    <property type="molecule type" value="Genomic_DNA"/>
</dbReference>
<evidence type="ECO:0000313" key="4">
    <source>
        <dbReference type="Proteomes" id="UP000185680"/>
    </source>
</evidence>
<sequence length="640" mass="68052">MPNQVRPFGLFAVSWWHEPLKFEALSPSNHAPKEISMTFGSHSHTLTTAVKSVHLLRQAGKPWVLLSVMALAACGGGSASDVLGTQASLAAGAGSPETTRRADPTAFQRSAALSSADLASAEQQAQAAEASATSLDELQAGEIAAKSAYQSGAVARKALAMRIPVYRFSNSSTGAHFFTTSVSERDNVANTLSPPYSLEGEAFSVASAFSPGLSPVHRFFNTQTGVHFYTISETERANVVANFPQFNHEGVAYYASQVAGAGLTPFFRFYVPSKGFHFYTAKESEKDSIIANLAATYTYEGIGYYVLDSDWRGEKLPHTGVTSDQCYKAGSDVLVACSMPETGDLNEQQDGHRAGINAMSYSAVGGRALTSCVQDNITGLIWEGKEANGPRVGSGTYTHLNNGLATDTSGYVAAVNATNLCGFNDWRLPTRQELLNLNAPAVNTTWFPNTAASYYWAAELASTDSTRAWFVNFQSAFSYHDARTNTFSVRLVRGSSASGPRYSYSTVAYGSDGANNVVNDAWTGLQWRRCEQGQVWSGSACSGTVSTFTHELAIAHAQGQGGWRMPNIKELSSAMDLNVSSGANVDSTAFPGVVGNGTWASSPLVGNASHASGVSFFSGVVAYDARSLGHAVRLVRSAPN</sequence>
<dbReference type="Pfam" id="PF18885">
    <property type="entry name" value="DUF5648"/>
    <property type="match status" value="1"/>
</dbReference>
<dbReference type="Proteomes" id="UP000185680">
    <property type="component" value="Chromosome"/>
</dbReference>
<gene>
    <name evidence="3" type="ORF">LPB072_10865</name>
</gene>
<feature type="domain" description="Lcl C-terminal" evidence="1">
    <location>
        <begin position="517"/>
        <end position="636"/>
    </location>
</feature>